<keyword evidence="4" id="KW-1185">Reference proteome</keyword>
<proteinExistence type="inferred from homology"/>
<evidence type="ECO:0000313" key="4">
    <source>
        <dbReference type="Proteomes" id="UP000694867"/>
    </source>
</evidence>
<dbReference type="InterPro" id="IPR012394">
    <property type="entry name" value="Aldehyde_DH_NAD(P)"/>
</dbReference>
<gene>
    <name evidence="5" type="primary">LOC100902947</name>
</gene>
<comment type="similarity">
    <text evidence="1">Belongs to the aldehyde dehydrogenase family.</text>
</comment>
<feature type="domain" description="Aldehyde dehydrogenase" evidence="3">
    <location>
        <begin position="27"/>
        <end position="273"/>
    </location>
</feature>
<dbReference type="PANTHER" id="PTHR43570">
    <property type="entry name" value="ALDEHYDE DEHYDROGENASE"/>
    <property type="match status" value="1"/>
</dbReference>
<dbReference type="AlphaFoldDB" id="A0AAJ6QWH2"/>
<evidence type="ECO:0000256" key="2">
    <source>
        <dbReference type="ARBA" id="ARBA00023002"/>
    </source>
</evidence>
<dbReference type="InterPro" id="IPR016161">
    <property type="entry name" value="Ald_DH/histidinol_DH"/>
</dbReference>
<dbReference type="GO" id="GO:0005737">
    <property type="term" value="C:cytoplasm"/>
    <property type="evidence" value="ECO:0007669"/>
    <property type="project" value="TreeGrafter"/>
</dbReference>
<reference evidence="5" key="1">
    <citation type="submission" date="2025-08" db="UniProtKB">
        <authorList>
            <consortium name="RefSeq"/>
        </authorList>
    </citation>
    <scope>IDENTIFICATION</scope>
</reference>
<sequence length="387" mass="43312">MSGSFGVSYNMPAIAQRERVPCTHRINKLRSTFASGRTRCVSSRVKLLRRLLRRLREKREDIIETIDGDPRKTQIGTVLDEIEAFLEELNDNVSDVQDWVRPELMNDRPLMFFETPYIHSEPLGLCLVFDAWTYPVSLAVTAVISALVAGNAVVLATDFSSETGKVARRLFKHLDSGIFLMLNRVVSSPESILGVNYDHIFFTGCEKITSCISGAAEEQAIPFILEKGGESLAYVDPSADFGKMLIKTHVQGVNGEKPALILCPEEVYDKFLHFSVNTYVESFGLPCVRLSRPWYRSRLTSLNKSVTKLVNGSFEGGAPGSDPEKARRRVCRMRPMLKVQDLAEAIAYINNRGKPLNTFLFAKDTKIIQTFMSGTTADTGSRIIVWD</sequence>
<dbReference type="GO" id="GO:0006081">
    <property type="term" value="P:aldehyde metabolic process"/>
    <property type="evidence" value="ECO:0007669"/>
    <property type="project" value="InterPro"/>
</dbReference>
<dbReference type="KEGG" id="goe:100902947"/>
<evidence type="ECO:0000313" key="5">
    <source>
        <dbReference type="RefSeq" id="XP_003746291.1"/>
    </source>
</evidence>
<keyword evidence="2" id="KW-0560">Oxidoreductase</keyword>
<dbReference type="InterPro" id="IPR016162">
    <property type="entry name" value="Ald_DH_N"/>
</dbReference>
<dbReference type="InterPro" id="IPR016163">
    <property type="entry name" value="Ald_DH_C"/>
</dbReference>
<dbReference type="GeneID" id="100902947"/>
<dbReference type="Gene3D" id="3.40.605.10">
    <property type="entry name" value="Aldehyde Dehydrogenase, Chain A, domain 1"/>
    <property type="match status" value="1"/>
</dbReference>
<dbReference type="InterPro" id="IPR015590">
    <property type="entry name" value="Aldehyde_DH_dom"/>
</dbReference>
<dbReference type="RefSeq" id="XP_003746291.1">
    <property type="nucleotide sequence ID" value="XM_003746243.1"/>
</dbReference>
<dbReference type="PANTHER" id="PTHR43570:SF16">
    <property type="entry name" value="ALDEHYDE DEHYDROGENASE TYPE III, ISOFORM Q"/>
    <property type="match status" value="1"/>
</dbReference>
<dbReference type="GO" id="GO:0004029">
    <property type="term" value="F:aldehyde dehydrogenase (NAD+) activity"/>
    <property type="evidence" value="ECO:0007669"/>
    <property type="project" value="TreeGrafter"/>
</dbReference>
<dbReference type="Pfam" id="PF00171">
    <property type="entry name" value="Aldedh"/>
    <property type="match status" value="1"/>
</dbReference>
<name>A0AAJ6QWH2_9ACAR</name>
<dbReference type="Gene3D" id="3.40.309.10">
    <property type="entry name" value="Aldehyde Dehydrogenase, Chain A, domain 2"/>
    <property type="match status" value="1"/>
</dbReference>
<dbReference type="SUPFAM" id="SSF53720">
    <property type="entry name" value="ALDH-like"/>
    <property type="match status" value="1"/>
</dbReference>
<dbReference type="Proteomes" id="UP000694867">
    <property type="component" value="Unplaced"/>
</dbReference>
<evidence type="ECO:0000259" key="3">
    <source>
        <dbReference type="Pfam" id="PF00171"/>
    </source>
</evidence>
<protein>
    <submittedName>
        <fullName evidence="5">Aldehyde dehydrogenase, dimeric NADP-preferring</fullName>
    </submittedName>
</protein>
<accession>A0AAJ6QWH2</accession>
<organism evidence="4 5">
    <name type="scientific">Galendromus occidentalis</name>
    <name type="common">western predatory mite</name>
    <dbReference type="NCBI Taxonomy" id="34638"/>
    <lineage>
        <taxon>Eukaryota</taxon>
        <taxon>Metazoa</taxon>
        <taxon>Ecdysozoa</taxon>
        <taxon>Arthropoda</taxon>
        <taxon>Chelicerata</taxon>
        <taxon>Arachnida</taxon>
        <taxon>Acari</taxon>
        <taxon>Parasitiformes</taxon>
        <taxon>Mesostigmata</taxon>
        <taxon>Gamasina</taxon>
        <taxon>Phytoseioidea</taxon>
        <taxon>Phytoseiidae</taxon>
        <taxon>Typhlodrominae</taxon>
        <taxon>Galendromus</taxon>
    </lineage>
</organism>
<evidence type="ECO:0000256" key="1">
    <source>
        <dbReference type="ARBA" id="ARBA00009986"/>
    </source>
</evidence>